<evidence type="ECO:0000313" key="3">
    <source>
        <dbReference type="Proteomes" id="UP000717328"/>
    </source>
</evidence>
<dbReference type="EMBL" id="JABCKI010005912">
    <property type="protein sequence ID" value="KAG5636616.1"/>
    <property type="molecule type" value="Genomic_DNA"/>
</dbReference>
<name>A0A9P7K6A5_9AGAR</name>
<protein>
    <recommendedName>
        <fullName evidence="1">C2H2-type domain-containing protein</fullName>
    </recommendedName>
</protein>
<feature type="domain" description="C2H2-type" evidence="1">
    <location>
        <begin position="168"/>
        <end position="190"/>
    </location>
</feature>
<dbReference type="InterPro" id="IPR013087">
    <property type="entry name" value="Znf_C2H2_type"/>
</dbReference>
<accession>A0A9P7K6A5</accession>
<sequence length="232" mass="26374">MALQSLTNWPTTGQHVDQDFRAPLETIRNQSSLHMICDPPSSRPSESISPSTVNLPNARTLLSTSPAVEFNLGPTNSDTRDFRYDPTGRNNWESYSKRVQSEDGQVTYICLWKIQGRESSVTCKYKSKKQLVKRHILNPSCVGGLSRKQKSHLETHIATHSGNLPLICRYQCGKAYSDPARRHRHYVGVHGYVPKKYKKKFKAPVVYEESVMEEEEESNFDEIMDAKGGNKE</sequence>
<dbReference type="AlphaFoldDB" id="A0A9P7K6A5"/>
<dbReference type="SUPFAM" id="SSF57667">
    <property type="entry name" value="beta-beta-alpha zinc fingers"/>
    <property type="match status" value="1"/>
</dbReference>
<keyword evidence="3" id="KW-1185">Reference proteome</keyword>
<proteinExistence type="predicted"/>
<dbReference type="PROSITE" id="PS00028">
    <property type="entry name" value="ZINC_FINGER_C2H2_1"/>
    <property type="match status" value="1"/>
</dbReference>
<evidence type="ECO:0000313" key="2">
    <source>
        <dbReference type="EMBL" id="KAG5636616.1"/>
    </source>
</evidence>
<comment type="caution">
    <text evidence="2">The sequence shown here is derived from an EMBL/GenBank/DDBJ whole genome shotgun (WGS) entry which is preliminary data.</text>
</comment>
<dbReference type="Gene3D" id="3.30.160.60">
    <property type="entry name" value="Classic Zinc Finger"/>
    <property type="match status" value="1"/>
</dbReference>
<gene>
    <name evidence="2" type="ORF">H0H81_007413</name>
</gene>
<dbReference type="OrthoDB" id="654211at2759"/>
<organism evidence="2 3">
    <name type="scientific">Sphagnurus paluster</name>
    <dbReference type="NCBI Taxonomy" id="117069"/>
    <lineage>
        <taxon>Eukaryota</taxon>
        <taxon>Fungi</taxon>
        <taxon>Dikarya</taxon>
        <taxon>Basidiomycota</taxon>
        <taxon>Agaricomycotina</taxon>
        <taxon>Agaricomycetes</taxon>
        <taxon>Agaricomycetidae</taxon>
        <taxon>Agaricales</taxon>
        <taxon>Tricholomatineae</taxon>
        <taxon>Lyophyllaceae</taxon>
        <taxon>Sphagnurus</taxon>
    </lineage>
</organism>
<reference evidence="2" key="1">
    <citation type="submission" date="2021-02" db="EMBL/GenBank/DDBJ databases">
        <authorList>
            <person name="Nieuwenhuis M."/>
            <person name="Van De Peppel L.J.J."/>
        </authorList>
    </citation>
    <scope>NUCLEOTIDE SEQUENCE</scope>
    <source>
        <strain evidence="2">D49</strain>
    </source>
</reference>
<reference evidence="2" key="2">
    <citation type="submission" date="2021-10" db="EMBL/GenBank/DDBJ databases">
        <title>Phylogenomics reveals ancestral predisposition of the termite-cultivated fungus Termitomyces towards a domesticated lifestyle.</title>
        <authorList>
            <person name="Auxier B."/>
            <person name="Grum-Grzhimaylo A."/>
            <person name="Cardenas M.E."/>
            <person name="Lodge J.D."/>
            <person name="Laessoe T."/>
            <person name="Pedersen O."/>
            <person name="Smith M.E."/>
            <person name="Kuyper T.W."/>
            <person name="Franco-Molano E.A."/>
            <person name="Baroni T.J."/>
            <person name="Aanen D.K."/>
        </authorList>
    </citation>
    <scope>NUCLEOTIDE SEQUENCE</scope>
    <source>
        <strain evidence="2">D49</strain>
    </source>
</reference>
<dbReference type="InterPro" id="IPR036236">
    <property type="entry name" value="Znf_C2H2_sf"/>
</dbReference>
<evidence type="ECO:0000259" key="1">
    <source>
        <dbReference type="PROSITE" id="PS00028"/>
    </source>
</evidence>
<dbReference type="Proteomes" id="UP000717328">
    <property type="component" value="Unassembled WGS sequence"/>
</dbReference>